<evidence type="ECO:0000256" key="1">
    <source>
        <dbReference type="SAM" id="MobiDB-lite"/>
    </source>
</evidence>
<dbReference type="Proteomes" id="UP001060275">
    <property type="component" value="Unassembled WGS sequence"/>
</dbReference>
<sequence length="135" mass="15487">MTQYQPSKRVVRKRKDADRQQVRRNGMKASGTPTTHVLNRAIVEGLMYQIDLQRARGVAVKDMQIPAQRILAYATSILTAQTNGGDRYAVESVVGTIRDRIGQPDARKYHLTFLRKEQRRGKELMALRYAEEVEE</sequence>
<protein>
    <submittedName>
        <fullName evidence="2">Uncharacterized protein</fullName>
    </submittedName>
</protein>
<name>A0A9Q4AMW1_9HYPH</name>
<keyword evidence="3" id="KW-1185">Reference proteome</keyword>
<organism evidence="2 3">
    <name type="scientific">Devosia ureilytica</name>
    <dbReference type="NCBI Taxonomy" id="2952754"/>
    <lineage>
        <taxon>Bacteria</taxon>
        <taxon>Pseudomonadati</taxon>
        <taxon>Pseudomonadota</taxon>
        <taxon>Alphaproteobacteria</taxon>
        <taxon>Hyphomicrobiales</taxon>
        <taxon>Devosiaceae</taxon>
        <taxon>Devosia</taxon>
    </lineage>
</organism>
<reference evidence="2" key="1">
    <citation type="submission" date="2022-06" db="EMBL/GenBank/DDBJ databases">
        <title>Devosia sp. XJ19-45 genome assembly.</title>
        <authorList>
            <person name="Li B."/>
            <person name="Cai M."/>
            <person name="Nie G."/>
            <person name="Li W."/>
        </authorList>
    </citation>
    <scope>NUCLEOTIDE SEQUENCE</scope>
    <source>
        <strain evidence="2">XJ19-45</strain>
    </source>
</reference>
<dbReference type="EMBL" id="JAMWDU010000002">
    <property type="protein sequence ID" value="MCP8886590.1"/>
    <property type="molecule type" value="Genomic_DNA"/>
</dbReference>
<feature type="region of interest" description="Disordered" evidence="1">
    <location>
        <begin position="1"/>
        <end position="32"/>
    </location>
</feature>
<dbReference type="AlphaFoldDB" id="A0A9Q4AMW1"/>
<gene>
    <name evidence="2" type="ORF">NF348_05700</name>
</gene>
<accession>A0A9Q4AMW1</accession>
<proteinExistence type="predicted"/>
<dbReference type="RefSeq" id="WP_254673726.1">
    <property type="nucleotide sequence ID" value="NZ_JAMWDU010000002.1"/>
</dbReference>
<comment type="caution">
    <text evidence="2">The sequence shown here is derived from an EMBL/GenBank/DDBJ whole genome shotgun (WGS) entry which is preliminary data.</text>
</comment>
<evidence type="ECO:0000313" key="2">
    <source>
        <dbReference type="EMBL" id="MCP8886590.1"/>
    </source>
</evidence>
<evidence type="ECO:0000313" key="3">
    <source>
        <dbReference type="Proteomes" id="UP001060275"/>
    </source>
</evidence>